<feature type="transmembrane region" description="Helical" evidence="7">
    <location>
        <begin position="20"/>
        <end position="36"/>
    </location>
</feature>
<evidence type="ECO:0000256" key="6">
    <source>
        <dbReference type="ARBA" id="ARBA00023136"/>
    </source>
</evidence>
<organism evidence="8 9">
    <name type="scientific">Papaver nudicaule</name>
    <name type="common">Iceland poppy</name>
    <dbReference type="NCBI Taxonomy" id="74823"/>
    <lineage>
        <taxon>Eukaryota</taxon>
        <taxon>Viridiplantae</taxon>
        <taxon>Streptophyta</taxon>
        <taxon>Embryophyta</taxon>
        <taxon>Tracheophyta</taxon>
        <taxon>Spermatophyta</taxon>
        <taxon>Magnoliopsida</taxon>
        <taxon>Ranunculales</taxon>
        <taxon>Papaveraceae</taxon>
        <taxon>Papaveroideae</taxon>
        <taxon>Papaver</taxon>
    </lineage>
</organism>
<feature type="transmembrane region" description="Helical" evidence="7">
    <location>
        <begin position="43"/>
        <end position="62"/>
    </location>
</feature>
<dbReference type="Proteomes" id="UP001177140">
    <property type="component" value="Unassembled WGS sequence"/>
</dbReference>
<keyword evidence="5 7" id="KW-1133">Transmembrane helix</keyword>
<evidence type="ECO:0000256" key="4">
    <source>
        <dbReference type="ARBA" id="ARBA00022692"/>
    </source>
</evidence>
<dbReference type="PANTHER" id="PTHR23500:SF574">
    <property type="entry name" value="SUGAR TRANSPORT PROTEIN 1"/>
    <property type="match status" value="1"/>
</dbReference>
<comment type="caution">
    <text evidence="8">The sequence shown here is derived from an EMBL/GenBank/DDBJ whole genome shotgun (WGS) entry which is preliminary data.</text>
</comment>
<protein>
    <submittedName>
        <fullName evidence="8">Uncharacterized protein</fullName>
    </submittedName>
</protein>
<keyword evidence="6 7" id="KW-0472">Membrane</keyword>
<keyword evidence="9" id="KW-1185">Reference proteome</keyword>
<evidence type="ECO:0000256" key="2">
    <source>
        <dbReference type="ARBA" id="ARBA00010992"/>
    </source>
</evidence>
<dbReference type="InterPro" id="IPR045262">
    <property type="entry name" value="STP/PLT_plant"/>
</dbReference>
<evidence type="ECO:0000256" key="3">
    <source>
        <dbReference type="ARBA" id="ARBA00022448"/>
    </source>
</evidence>
<comment type="subcellular location">
    <subcellularLocation>
        <location evidence="1">Membrane</location>
    </subcellularLocation>
</comment>
<dbReference type="AlphaFoldDB" id="A0AA41RU58"/>
<dbReference type="Gene3D" id="1.20.1250.20">
    <property type="entry name" value="MFS general substrate transporter like domains"/>
    <property type="match status" value="1"/>
</dbReference>
<dbReference type="GO" id="GO:0016020">
    <property type="term" value="C:membrane"/>
    <property type="evidence" value="ECO:0007669"/>
    <property type="project" value="UniProtKB-SubCell"/>
</dbReference>
<sequence>MLVLYPLEVRSCGQNIASKVHWNFSGFMTFAFPAIVHLFKFYVLYLFAFFGVIMTFFAYYFVPDANLVEEDVSKVWKQHWFWRRYFVDLDDDLMV</sequence>
<reference evidence="8" key="1">
    <citation type="submission" date="2022-03" db="EMBL/GenBank/DDBJ databases">
        <title>A functionally conserved STORR gene fusion in Papaver species that diverged 16.8 million years ago.</title>
        <authorList>
            <person name="Catania T."/>
        </authorList>
    </citation>
    <scope>NUCLEOTIDE SEQUENCE</scope>
    <source>
        <strain evidence="8">S-191538</strain>
    </source>
</reference>
<evidence type="ECO:0000313" key="9">
    <source>
        <dbReference type="Proteomes" id="UP001177140"/>
    </source>
</evidence>
<accession>A0AA41RU58</accession>
<keyword evidence="4 7" id="KW-0812">Transmembrane</keyword>
<dbReference type="InterPro" id="IPR005828">
    <property type="entry name" value="MFS_sugar_transport-like"/>
</dbReference>
<evidence type="ECO:0000256" key="1">
    <source>
        <dbReference type="ARBA" id="ARBA00004370"/>
    </source>
</evidence>
<gene>
    <name evidence="8" type="ORF">MKW94_021736</name>
</gene>
<dbReference type="EMBL" id="JAJJMA010027413">
    <property type="protein sequence ID" value="MCL7023865.1"/>
    <property type="molecule type" value="Genomic_DNA"/>
</dbReference>
<evidence type="ECO:0000256" key="5">
    <source>
        <dbReference type="ARBA" id="ARBA00022989"/>
    </source>
</evidence>
<evidence type="ECO:0000313" key="8">
    <source>
        <dbReference type="EMBL" id="MCL7023865.1"/>
    </source>
</evidence>
<dbReference type="InterPro" id="IPR036259">
    <property type="entry name" value="MFS_trans_sf"/>
</dbReference>
<evidence type="ECO:0000256" key="7">
    <source>
        <dbReference type="SAM" id="Phobius"/>
    </source>
</evidence>
<name>A0AA41RU58_PAPNU</name>
<dbReference type="PANTHER" id="PTHR23500">
    <property type="entry name" value="SOLUTE CARRIER FAMILY 2, FACILITATED GLUCOSE TRANSPORTER"/>
    <property type="match status" value="1"/>
</dbReference>
<keyword evidence="3" id="KW-0813">Transport</keyword>
<dbReference type="GO" id="GO:0015144">
    <property type="term" value="F:carbohydrate transmembrane transporter activity"/>
    <property type="evidence" value="ECO:0007669"/>
    <property type="project" value="InterPro"/>
</dbReference>
<comment type="similarity">
    <text evidence="2">Belongs to the major facilitator superfamily. Sugar transporter (TC 2.A.1.1) family.</text>
</comment>
<dbReference type="Pfam" id="PF00083">
    <property type="entry name" value="Sugar_tr"/>
    <property type="match status" value="1"/>
</dbReference>
<proteinExistence type="inferred from homology"/>